<evidence type="ECO:0000256" key="3">
    <source>
        <dbReference type="ARBA" id="ARBA00012513"/>
    </source>
</evidence>
<dbReference type="InterPro" id="IPR030484">
    <property type="entry name" value="Rio2"/>
</dbReference>
<evidence type="ECO:0000313" key="17">
    <source>
        <dbReference type="EMBL" id="KAI3434520.1"/>
    </source>
</evidence>
<feature type="compositionally biased region" description="Polar residues" evidence="15">
    <location>
        <begin position="461"/>
        <end position="479"/>
    </location>
</feature>
<evidence type="ECO:0000256" key="5">
    <source>
        <dbReference type="ARBA" id="ARBA00022679"/>
    </source>
</evidence>
<comment type="cofactor">
    <cofactor evidence="1">
        <name>Mg(2+)</name>
        <dbReference type="ChEBI" id="CHEBI:18420"/>
    </cofactor>
</comment>
<evidence type="ECO:0000256" key="12">
    <source>
        <dbReference type="ARBA" id="ARBA00048679"/>
    </source>
</evidence>
<keyword evidence="9" id="KW-0067">ATP-binding</keyword>
<keyword evidence="4" id="KW-0723">Serine/threonine-protein kinase</keyword>
<dbReference type="InterPro" id="IPR018934">
    <property type="entry name" value="RIO_dom"/>
</dbReference>
<dbReference type="InterPro" id="IPR036388">
    <property type="entry name" value="WH-like_DNA-bd_sf"/>
</dbReference>
<dbReference type="InterPro" id="IPR000687">
    <property type="entry name" value="RIO_kinase"/>
</dbReference>
<evidence type="ECO:0000256" key="15">
    <source>
        <dbReference type="SAM" id="MobiDB-lite"/>
    </source>
</evidence>
<feature type="region of interest" description="Disordered" evidence="15">
    <location>
        <begin position="353"/>
        <end position="390"/>
    </location>
</feature>
<dbReference type="CDD" id="cd05144">
    <property type="entry name" value="RIO2_C"/>
    <property type="match status" value="1"/>
</dbReference>
<sequence>MYFSSTSWPKAGGRHSRRAYSNMKLDTNALRYLTKEDFRVLTAVEMGQKNHEIVPSSLVDTIAGLKHGGTFKCLKLLLRNKLVHHDNSKYDGYRLTYLGYDYLAIKALVNRGVISSVGRQIGVGKESDIFEVMNDEGQVMALKLHRLGRTSFRAVKSKRDYLQKGSHFSWLYLSRLAAVKEFAFMKALADHALSVPQAIDHNRHAVLMTLVAARPLAQVRELGNPRRVYTQLMEMLGTLAGLGLVHCDFNEFNVLISDTEELTLIDFPQMVSVAHPNARELFERDVECVVRFFTKKLGYVPERDEALEVIRPGFQEVVAVALSNVDQQLRASGFRLEHQNVLERFLDTSVGGGLGSKAAHSEDDSSLEEAGMHGVDGSSSSSSSRGEHATTHLAGDVALASAAMQDGVIEEERGSHMSVSAISSGMHLTASRNLGLQRQQHATAVLGAQQRRLGRPGMIGSSRNANKNSNAGGRLGSST</sequence>
<dbReference type="SMART" id="SM00090">
    <property type="entry name" value="RIO"/>
    <property type="match status" value="1"/>
</dbReference>
<comment type="caution">
    <text evidence="17">The sequence shown here is derived from an EMBL/GenBank/DDBJ whole genome shotgun (WGS) entry which is preliminary data.</text>
</comment>
<dbReference type="OrthoDB" id="10258631at2759"/>
<evidence type="ECO:0000256" key="2">
    <source>
        <dbReference type="ARBA" id="ARBA00009196"/>
    </source>
</evidence>
<evidence type="ECO:0000313" key="18">
    <source>
        <dbReference type="Proteomes" id="UP001055712"/>
    </source>
</evidence>
<evidence type="ECO:0000256" key="13">
    <source>
        <dbReference type="ARBA" id="ARBA00068353"/>
    </source>
</evidence>
<reference evidence="17" key="1">
    <citation type="journal article" date="2019" name="Plant J.">
        <title>Chlorella vulgaris genome assembly and annotation reveals the molecular basis for metabolic acclimation to high light conditions.</title>
        <authorList>
            <person name="Cecchin M."/>
            <person name="Marcolungo L."/>
            <person name="Rossato M."/>
            <person name="Girolomoni L."/>
            <person name="Cosentino E."/>
            <person name="Cuine S."/>
            <person name="Li-Beisson Y."/>
            <person name="Delledonne M."/>
            <person name="Ballottari M."/>
        </authorList>
    </citation>
    <scope>NUCLEOTIDE SEQUENCE</scope>
    <source>
        <strain evidence="17">211/11P</strain>
    </source>
</reference>
<evidence type="ECO:0000256" key="1">
    <source>
        <dbReference type="ARBA" id="ARBA00001946"/>
    </source>
</evidence>
<evidence type="ECO:0000259" key="16">
    <source>
        <dbReference type="SMART" id="SM00090"/>
    </source>
</evidence>
<keyword evidence="18" id="KW-1185">Reference proteome</keyword>
<dbReference type="Pfam" id="PF01163">
    <property type="entry name" value="RIO1"/>
    <property type="match status" value="1"/>
</dbReference>
<evidence type="ECO:0000256" key="8">
    <source>
        <dbReference type="ARBA" id="ARBA00022777"/>
    </source>
</evidence>
<evidence type="ECO:0000256" key="6">
    <source>
        <dbReference type="ARBA" id="ARBA00022723"/>
    </source>
</evidence>
<dbReference type="GO" id="GO:0046872">
    <property type="term" value="F:metal ion binding"/>
    <property type="evidence" value="ECO:0007669"/>
    <property type="project" value="UniProtKB-KW"/>
</dbReference>
<evidence type="ECO:0000256" key="7">
    <source>
        <dbReference type="ARBA" id="ARBA00022741"/>
    </source>
</evidence>
<dbReference type="GO" id="GO:0030490">
    <property type="term" value="P:maturation of SSU-rRNA"/>
    <property type="evidence" value="ECO:0007669"/>
    <property type="project" value="TreeGrafter"/>
</dbReference>
<comment type="similarity">
    <text evidence="2">Belongs to the protein kinase superfamily. RIO-type Ser/Thr kinase family.</text>
</comment>
<comment type="catalytic activity">
    <reaction evidence="11">
        <text>L-threonyl-[protein] + ATP = O-phospho-L-threonyl-[protein] + ADP + H(+)</text>
        <dbReference type="Rhea" id="RHEA:46608"/>
        <dbReference type="Rhea" id="RHEA-COMP:11060"/>
        <dbReference type="Rhea" id="RHEA-COMP:11605"/>
        <dbReference type="ChEBI" id="CHEBI:15378"/>
        <dbReference type="ChEBI" id="CHEBI:30013"/>
        <dbReference type="ChEBI" id="CHEBI:30616"/>
        <dbReference type="ChEBI" id="CHEBI:61977"/>
        <dbReference type="ChEBI" id="CHEBI:456216"/>
        <dbReference type="EC" id="2.7.11.1"/>
    </reaction>
</comment>
<dbReference type="PANTHER" id="PTHR45852:SF1">
    <property type="entry name" value="SERINE_THREONINE-PROTEIN KINASE RIO2"/>
    <property type="match status" value="1"/>
</dbReference>
<dbReference type="Proteomes" id="UP001055712">
    <property type="component" value="Unassembled WGS sequence"/>
</dbReference>
<dbReference type="GO" id="GO:0030688">
    <property type="term" value="C:preribosome, small subunit precursor"/>
    <property type="evidence" value="ECO:0007669"/>
    <property type="project" value="TreeGrafter"/>
</dbReference>
<dbReference type="Gene3D" id="3.30.200.20">
    <property type="entry name" value="Phosphorylase Kinase, domain 1"/>
    <property type="match status" value="1"/>
</dbReference>
<protein>
    <recommendedName>
        <fullName evidence="13">Serine/threonine-protein kinase RIO2</fullName>
        <ecNumber evidence="3">2.7.11.1</ecNumber>
    </recommendedName>
    <alternativeName>
        <fullName evidence="14">Serine/threonine-protein kinase rio2</fullName>
    </alternativeName>
</protein>
<gene>
    <name evidence="17" type="ORF">D9Q98_002593</name>
</gene>
<evidence type="ECO:0000256" key="9">
    <source>
        <dbReference type="ARBA" id="ARBA00022840"/>
    </source>
</evidence>
<evidence type="ECO:0000256" key="4">
    <source>
        <dbReference type="ARBA" id="ARBA00022527"/>
    </source>
</evidence>
<evidence type="ECO:0000256" key="14">
    <source>
        <dbReference type="ARBA" id="ARBA00068837"/>
    </source>
</evidence>
<keyword evidence="10" id="KW-0460">Magnesium</keyword>
<keyword evidence="6" id="KW-0479">Metal-binding</keyword>
<keyword evidence="5" id="KW-0808">Transferase</keyword>
<dbReference type="Gene3D" id="1.10.10.10">
    <property type="entry name" value="Winged helix-like DNA-binding domain superfamily/Winged helix DNA-binding domain"/>
    <property type="match status" value="1"/>
</dbReference>
<dbReference type="Pfam" id="PF09202">
    <property type="entry name" value="Rio2_N"/>
    <property type="match status" value="1"/>
</dbReference>
<dbReference type="AlphaFoldDB" id="A0A9D4TUZ0"/>
<dbReference type="GO" id="GO:0005829">
    <property type="term" value="C:cytosol"/>
    <property type="evidence" value="ECO:0007669"/>
    <property type="project" value="TreeGrafter"/>
</dbReference>
<organism evidence="17 18">
    <name type="scientific">Chlorella vulgaris</name>
    <name type="common">Green alga</name>
    <dbReference type="NCBI Taxonomy" id="3077"/>
    <lineage>
        <taxon>Eukaryota</taxon>
        <taxon>Viridiplantae</taxon>
        <taxon>Chlorophyta</taxon>
        <taxon>core chlorophytes</taxon>
        <taxon>Trebouxiophyceae</taxon>
        <taxon>Chlorellales</taxon>
        <taxon>Chlorellaceae</taxon>
        <taxon>Chlorella clade</taxon>
        <taxon>Chlorella</taxon>
    </lineage>
</organism>
<dbReference type="SUPFAM" id="SSF56112">
    <property type="entry name" value="Protein kinase-like (PK-like)"/>
    <property type="match status" value="1"/>
</dbReference>
<comment type="catalytic activity">
    <reaction evidence="12">
        <text>L-seryl-[protein] + ATP = O-phospho-L-seryl-[protein] + ADP + H(+)</text>
        <dbReference type="Rhea" id="RHEA:17989"/>
        <dbReference type="Rhea" id="RHEA-COMP:9863"/>
        <dbReference type="Rhea" id="RHEA-COMP:11604"/>
        <dbReference type="ChEBI" id="CHEBI:15378"/>
        <dbReference type="ChEBI" id="CHEBI:29999"/>
        <dbReference type="ChEBI" id="CHEBI:30616"/>
        <dbReference type="ChEBI" id="CHEBI:83421"/>
        <dbReference type="ChEBI" id="CHEBI:456216"/>
        <dbReference type="EC" id="2.7.11.1"/>
    </reaction>
</comment>
<dbReference type="GO" id="GO:0004674">
    <property type="term" value="F:protein serine/threonine kinase activity"/>
    <property type="evidence" value="ECO:0007669"/>
    <property type="project" value="UniProtKB-KW"/>
</dbReference>
<name>A0A9D4TUZ0_CHLVU</name>
<dbReference type="InterPro" id="IPR011009">
    <property type="entry name" value="Kinase-like_dom_sf"/>
</dbReference>
<keyword evidence="7" id="KW-0547">Nucleotide-binding</keyword>
<dbReference type="Gene3D" id="1.10.510.10">
    <property type="entry name" value="Transferase(Phosphotransferase) domain 1"/>
    <property type="match status" value="1"/>
</dbReference>
<dbReference type="SUPFAM" id="SSF46785">
    <property type="entry name" value="Winged helix' DNA-binding domain"/>
    <property type="match status" value="1"/>
</dbReference>
<feature type="region of interest" description="Disordered" evidence="15">
    <location>
        <begin position="449"/>
        <end position="479"/>
    </location>
</feature>
<dbReference type="InterPro" id="IPR015285">
    <property type="entry name" value="RIO2_wHTH_N"/>
</dbReference>
<keyword evidence="8" id="KW-0418">Kinase</keyword>
<dbReference type="InterPro" id="IPR036390">
    <property type="entry name" value="WH_DNA-bd_sf"/>
</dbReference>
<dbReference type="FunFam" id="1.10.10.10:FF:000053">
    <property type="entry name" value="Serine/threonine-protein kinase RIO2"/>
    <property type="match status" value="1"/>
</dbReference>
<feature type="domain" description="RIO kinase" evidence="16">
    <location>
        <begin position="86"/>
        <end position="312"/>
    </location>
</feature>
<dbReference type="FunFam" id="3.30.200.20:FF:000052">
    <property type="entry name" value="Serine/threonine-protein kinase RIO2"/>
    <property type="match status" value="1"/>
</dbReference>
<accession>A0A9D4TUZ0</accession>
<evidence type="ECO:0000256" key="10">
    <source>
        <dbReference type="ARBA" id="ARBA00022842"/>
    </source>
</evidence>
<evidence type="ECO:0000256" key="11">
    <source>
        <dbReference type="ARBA" id="ARBA00047899"/>
    </source>
</evidence>
<dbReference type="GO" id="GO:0005524">
    <property type="term" value="F:ATP binding"/>
    <property type="evidence" value="ECO:0007669"/>
    <property type="project" value="UniProtKB-KW"/>
</dbReference>
<dbReference type="EC" id="2.7.11.1" evidence="3"/>
<dbReference type="PANTHER" id="PTHR45852">
    <property type="entry name" value="SER/THR-PROTEIN KINASE RIO2"/>
    <property type="match status" value="1"/>
</dbReference>
<proteinExistence type="inferred from homology"/>
<dbReference type="EMBL" id="SIDB01000003">
    <property type="protein sequence ID" value="KAI3434520.1"/>
    <property type="molecule type" value="Genomic_DNA"/>
</dbReference>
<reference evidence="17" key="2">
    <citation type="submission" date="2020-11" db="EMBL/GenBank/DDBJ databases">
        <authorList>
            <person name="Cecchin M."/>
            <person name="Marcolungo L."/>
            <person name="Rossato M."/>
            <person name="Girolomoni L."/>
            <person name="Cosentino E."/>
            <person name="Cuine S."/>
            <person name="Li-Beisson Y."/>
            <person name="Delledonne M."/>
            <person name="Ballottari M."/>
        </authorList>
    </citation>
    <scope>NUCLEOTIDE SEQUENCE</scope>
    <source>
        <strain evidence="17">211/11P</strain>
        <tissue evidence="17">Whole cell</tissue>
    </source>
</reference>
<dbReference type="GO" id="GO:0005634">
    <property type="term" value="C:nucleus"/>
    <property type="evidence" value="ECO:0007669"/>
    <property type="project" value="TreeGrafter"/>
</dbReference>